<feature type="compositionally biased region" description="Basic and acidic residues" evidence="1">
    <location>
        <begin position="10"/>
        <end position="20"/>
    </location>
</feature>
<comment type="caution">
    <text evidence="2">The sequence shown here is derived from an EMBL/GenBank/DDBJ whole genome shotgun (WGS) entry which is preliminary data.</text>
</comment>
<sequence>MTTRSSTRTTPERPRPVTHARDGGVVVFHIGMTIHRPFRPDLWLPVFRAMPRMLAELDRNRVSADRGEAEDLGFLGAQTLLGANGPWVVQYWDSVDQLYSYARDTDRAHMPAWRDFNARARRNPGAVGIWHETYVVDEGGIETFYGDGARVGLAAATGTIPLGRRGTSARERLNRRTVPTTEA</sequence>
<dbReference type="EMBL" id="NTGA01000024">
    <property type="protein sequence ID" value="PAY22441.1"/>
    <property type="molecule type" value="Genomic_DNA"/>
</dbReference>
<name>A0A2A2WMN9_9ACTN</name>
<keyword evidence="3" id="KW-1185">Reference proteome</keyword>
<feature type="region of interest" description="Disordered" evidence="1">
    <location>
        <begin position="1"/>
        <end position="20"/>
    </location>
</feature>
<dbReference type="InterPro" id="IPR025444">
    <property type="entry name" value="Monooxy_af470"/>
</dbReference>
<organism evidence="2 3">
    <name type="scientific">Dietzia natronolimnaea</name>
    <dbReference type="NCBI Taxonomy" id="161920"/>
    <lineage>
        <taxon>Bacteria</taxon>
        <taxon>Bacillati</taxon>
        <taxon>Actinomycetota</taxon>
        <taxon>Actinomycetes</taxon>
        <taxon>Mycobacteriales</taxon>
        <taxon>Dietziaceae</taxon>
        <taxon>Dietzia</taxon>
    </lineage>
</organism>
<dbReference type="Proteomes" id="UP000218810">
    <property type="component" value="Unassembled WGS sequence"/>
</dbReference>
<evidence type="ECO:0000313" key="3">
    <source>
        <dbReference type="Proteomes" id="UP000218810"/>
    </source>
</evidence>
<dbReference type="RefSeq" id="WP_095718929.1">
    <property type="nucleotide sequence ID" value="NZ_NTGA01000024.1"/>
</dbReference>
<evidence type="ECO:0000313" key="2">
    <source>
        <dbReference type="EMBL" id="PAY22441.1"/>
    </source>
</evidence>
<proteinExistence type="predicted"/>
<protein>
    <recommendedName>
        <fullName evidence="4">DUF4188 domain-containing protein</fullName>
    </recommendedName>
</protein>
<reference evidence="3" key="1">
    <citation type="submission" date="2017-09" db="EMBL/GenBank/DDBJ databases">
        <authorList>
            <person name="Zhang Y."/>
            <person name="Huang X."/>
            <person name="Liu J."/>
            <person name="Lu L."/>
            <person name="Peng K."/>
        </authorList>
    </citation>
    <scope>NUCLEOTIDE SEQUENCE [LARGE SCALE GENOMIC DNA]</scope>
    <source>
        <strain evidence="3">S-XJ-1</strain>
    </source>
</reference>
<accession>A0A2A2WMN9</accession>
<evidence type="ECO:0000256" key="1">
    <source>
        <dbReference type="SAM" id="MobiDB-lite"/>
    </source>
</evidence>
<evidence type="ECO:0008006" key="4">
    <source>
        <dbReference type="Google" id="ProtNLM"/>
    </source>
</evidence>
<dbReference type="AlphaFoldDB" id="A0A2A2WMN9"/>
<gene>
    <name evidence="2" type="ORF">CEY15_13760</name>
</gene>
<dbReference type="OrthoDB" id="7566033at2"/>
<dbReference type="Pfam" id="PF13826">
    <property type="entry name" value="Monooxy_af470-like"/>
    <property type="match status" value="1"/>
</dbReference>